<evidence type="ECO:0000313" key="3">
    <source>
        <dbReference type="Proteomes" id="UP000256829"/>
    </source>
</evidence>
<proteinExistence type="inferred from homology"/>
<dbReference type="Gene3D" id="3.30.70.1060">
    <property type="entry name" value="Dimeric alpha+beta barrel"/>
    <property type="match status" value="1"/>
</dbReference>
<dbReference type="PANTHER" id="PTHR35174">
    <property type="entry name" value="BLL7171 PROTEIN-RELATED"/>
    <property type="match status" value="1"/>
</dbReference>
<accession>A0A3D8VG89</accession>
<name>A0A3D8VG89_9GAMM</name>
<comment type="caution">
    <text evidence="2">The sequence shown here is derived from an EMBL/GenBank/DDBJ whole genome shotgun (WGS) entry which is preliminary data.</text>
</comment>
<comment type="similarity">
    <text evidence="1">Belongs to the YciI family.</text>
</comment>
<dbReference type="Proteomes" id="UP000256829">
    <property type="component" value="Unassembled WGS sequence"/>
</dbReference>
<sequence length="124" mass="13898">MKFLLMIYTDQALLDALPEGEYDRLMKDCIEKADALRERGVLLDSQQLEVPSTARSIRARNGSTHVFDGPFAEAKEVFAGFNLIEAPDIEAAVDIAHSFPWSRFGSIEVRPVRDFNAVRERVGA</sequence>
<evidence type="ECO:0000256" key="1">
    <source>
        <dbReference type="ARBA" id="ARBA00007689"/>
    </source>
</evidence>
<organism evidence="2 3">
    <name type="scientific">Lysobacter soli</name>
    <dbReference type="NCBI Taxonomy" id="453783"/>
    <lineage>
        <taxon>Bacteria</taxon>
        <taxon>Pseudomonadati</taxon>
        <taxon>Pseudomonadota</taxon>
        <taxon>Gammaproteobacteria</taxon>
        <taxon>Lysobacterales</taxon>
        <taxon>Lysobacteraceae</taxon>
        <taxon>Lysobacter</taxon>
    </lineage>
</organism>
<protein>
    <submittedName>
        <fullName evidence="2">YciI family protein</fullName>
    </submittedName>
</protein>
<dbReference type="InterPro" id="IPR005545">
    <property type="entry name" value="YCII"/>
</dbReference>
<dbReference type="RefSeq" id="WP_115841961.1">
    <property type="nucleotide sequence ID" value="NZ_CP046603.1"/>
</dbReference>
<dbReference type="SUPFAM" id="SSF54909">
    <property type="entry name" value="Dimeric alpha+beta barrel"/>
    <property type="match status" value="1"/>
</dbReference>
<keyword evidence="3" id="KW-1185">Reference proteome</keyword>
<evidence type="ECO:0000313" key="2">
    <source>
        <dbReference type="EMBL" id="RDY67838.1"/>
    </source>
</evidence>
<dbReference type="EMBL" id="QTJR01000004">
    <property type="protein sequence ID" value="RDY67838.1"/>
    <property type="molecule type" value="Genomic_DNA"/>
</dbReference>
<dbReference type="Pfam" id="PF03795">
    <property type="entry name" value="YCII"/>
    <property type="match status" value="1"/>
</dbReference>
<dbReference type="OrthoDB" id="9807535at2"/>
<dbReference type="AlphaFoldDB" id="A0A3D8VG89"/>
<dbReference type="PANTHER" id="PTHR35174:SF3">
    <property type="entry name" value="BLL7171 PROTEIN"/>
    <property type="match status" value="1"/>
</dbReference>
<dbReference type="InterPro" id="IPR011008">
    <property type="entry name" value="Dimeric_a/b-barrel"/>
</dbReference>
<reference evidence="2 3" key="1">
    <citation type="submission" date="2018-08" db="EMBL/GenBank/DDBJ databases">
        <title>Lysobacter soli KCTC 22011, whole genome shotgun sequence.</title>
        <authorList>
            <person name="Zhang X."/>
            <person name="Feng G."/>
            <person name="Zhu H."/>
        </authorList>
    </citation>
    <scope>NUCLEOTIDE SEQUENCE [LARGE SCALE GENOMIC DNA]</scope>
    <source>
        <strain evidence="2 3">KCTC 22011</strain>
    </source>
</reference>
<gene>
    <name evidence="2" type="ORF">DX912_07980</name>
</gene>